<dbReference type="PANTHER" id="PTHR33336">
    <property type="entry name" value="QUINOL MONOOXYGENASE YGIN-RELATED"/>
    <property type="match status" value="1"/>
</dbReference>
<dbReference type="Proteomes" id="UP000516404">
    <property type="component" value="Chromosome"/>
</dbReference>
<keyword evidence="2" id="KW-0503">Monooxygenase</keyword>
<dbReference type="AlphaFoldDB" id="A0A7H2BD58"/>
<proteinExistence type="predicted"/>
<dbReference type="KEGG" id="rter:IDM49_10410"/>
<organism evidence="2 3">
    <name type="scientific">Rothia terrae</name>
    <dbReference type="NCBI Taxonomy" id="396015"/>
    <lineage>
        <taxon>Bacteria</taxon>
        <taxon>Bacillati</taxon>
        <taxon>Actinomycetota</taxon>
        <taxon>Actinomycetes</taxon>
        <taxon>Micrococcales</taxon>
        <taxon>Micrococcaceae</taxon>
        <taxon>Rothia</taxon>
    </lineage>
</organism>
<reference evidence="2 3" key="1">
    <citation type="submission" date="2020-09" db="EMBL/GenBank/DDBJ databases">
        <title>Investigation of environmental microbes.</title>
        <authorList>
            <person name="Ou Y."/>
            <person name="Kang Q."/>
        </authorList>
    </citation>
    <scope>NUCLEOTIDE SEQUENCE [LARGE SCALE GENOMIC DNA]</scope>
    <source>
        <strain evidence="2 3">KJZ-14</strain>
    </source>
</reference>
<name>A0A7H2BD58_9MICC</name>
<dbReference type="RefSeq" id="WP_168614118.1">
    <property type="nucleotide sequence ID" value="NZ_BAAAOX010000016.1"/>
</dbReference>
<keyword evidence="3" id="KW-1185">Reference proteome</keyword>
<dbReference type="PANTHER" id="PTHR33336:SF15">
    <property type="entry name" value="ABM DOMAIN-CONTAINING PROTEIN"/>
    <property type="match status" value="1"/>
</dbReference>
<dbReference type="InterPro" id="IPR050744">
    <property type="entry name" value="AI-2_Isomerase_LsrG"/>
</dbReference>
<sequence length="93" mass="10518">MIGVRAAVEVKPDNIQEFIAIAQELVEASRQETTNISYDFGKLADSETSFAFIERWEDQKALDQHMQTSHFTGAVAAWEKHLAAPLDVEIYTF</sequence>
<keyword evidence="2" id="KW-0560">Oxidoreductase</keyword>
<dbReference type="PROSITE" id="PS51725">
    <property type="entry name" value="ABM"/>
    <property type="match status" value="1"/>
</dbReference>
<dbReference type="InterPro" id="IPR007138">
    <property type="entry name" value="ABM_dom"/>
</dbReference>
<accession>A0A7H2BD58</accession>
<evidence type="ECO:0000313" key="3">
    <source>
        <dbReference type="Proteomes" id="UP000516404"/>
    </source>
</evidence>
<dbReference type="Pfam" id="PF03992">
    <property type="entry name" value="ABM"/>
    <property type="match status" value="1"/>
</dbReference>
<dbReference type="SUPFAM" id="SSF54909">
    <property type="entry name" value="Dimeric alpha+beta barrel"/>
    <property type="match status" value="1"/>
</dbReference>
<evidence type="ECO:0000313" key="2">
    <source>
        <dbReference type="EMBL" id="QNV37604.1"/>
    </source>
</evidence>
<dbReference type="Gene3D" id="3.30.70.100">
    <property type="match status" value="1"/>
</dbReference>
<evidence type="ECO:0000259" key="1">
    <source>
        <dbReference type="PROSITE" id="PS51725"/>
    </source>
</evidence>
<dbReference type="EMBL" id="CP061539">
    <property type="protein sequence ID" value="QNV37604.1"/>
    <property type="molecule type" value="Genomic_DNA"/>
</dbReference>
<protein>
    <submittedName>
        <fullName evidence="2">Antibiotic biosynthesis monooxygenase</fullName>
    </submittedName>
</protein>
<gene>
    <name evidence="2" type="ORF">IDM49_10410</name>
</gene>
<feature type="domain" description="ABM" evidence="1">
    <location>
        <begin position="2"/>
        <end position="93"/>
    </location>
</feature>
<dbReference type="GeneID" id="96624651"/>
<dbReference type="GO" id="GO:0004497">
    <property type="term" value="F:monooxygenase activity"/>
    <property type="evidence" value="ECO:0007669"/>
    <property type="project" value="UniProtKB-KW"/>
</dbReference>
<dbReference type="InterPro" id="IPR011008">
    <property type="entry name" value="Dimeric_a/b-barrel"/>
</dbReference>